<dbReference type="InterPro" id="IPR036804">
    <property type="entry name" value="CheR_N_sf"/>
</dbReference>
<evidence type="ECO:0000256" key="2">
    <source>
        <dbReference type="ARBA" id="ARBA00012534"/>
    </source>
</evidence>
<organism evidence="7 8">
    <name type="scientific">Thermohalobacter berrensis</name>
    <dbReference type="NCBI Taxonomy" id="99594"/>
    <lineage>
        <taxon>Bacteria</taxon>
        <taxon>Bacillati</taxon>
        <taxon>Bacillota</taxon>
        <taxon>Tissierellia</taxon>
        <taxon>Tissierellales</taxon>
        <taxon>Thermohalobacteraceae</taxon>
        <taxon>Thermohalobacter</taxon>
    </lineage>
</organism>
<evidence type="ECO:0000259" key="6">
    <source>
        <dbReference type="PROSITE" id="PS50123"/>
    </source>
</evidence>
<evidence type="ECO:0000256" key="4">
    <source>
        <dbReference type="ARBA" id="ARBA00022679"/>
    </source>
</evidence>
<dbReference type="PANTHER" id="PTHR24422:SF19">
    <property type="entry name" value="CHEMOTAXIS PROTEIN METHYLTRANSFERASE"/>
    <property type="match status" value="1"/>
</dbReference>
<evidence type="ECO:0000256" key="5">
    <source>
        <dbReference type="ARBA" id="ARBA00022691"/>
    </source>
</evidence>
<dbReference type="InterPro" id="IPR029063">
    <property type="entry name" value="SAM-dependent_MTases_sf"/>
</dbReference>
<dbReference type="AlphaFoldDB" id="A0A419TBD2"/>
<comment type="catalytic activity">
    <reaction evidence="1">
        <text>L-glutamyl-[protein] + S-adenosyl-L-methionine = [protein]-L-glutamate 5-O-methyl ester + S-adenosyl-L-homocysteine</text>
        <dbReference type="Rhea" id="RHEA:24452"/>
        <dbReference type="Rhea" id="RHEA-COMP:10208"/>
        <dbReference type="Rhea" id="RHEA-COMP:10311"/>
        <dbReference type="ChEBI" id="CHEBI:29973"/>
        <dbReference type="ChEBI" id="CHEBI:57856"/>
        <dbReference type="ChEBI" id="CHEBI:59789"/>
        <dbReference type="ChEBI" id="CHEBI:82795"/>
        <dbReference type="EC" id="2.1.1.80"/>
    </reaction>
</comment>
<keyword evidence="3" id="KW-0489">Methyltransferase</keyword>
<dbReference type="Proteomes" id="UP000284177">
    <property type="component" value="Unassembled WGS sequence"/>
</dbReference>
<gene>
    <name evidence="7" type="ORF">BET03_01445</name>
</gene>
<protein>
    <recommendedName>
        <fullName evidence="2">protein-glutamate O-methyltransferase</fullName>
        <ecNumber evidence="2">2.1.1.80</ecNumber>
    </recommendedName>
</protein>
<dbReference type="Gene3D" id="1.10.155.10">
    <property type="entry name" value="Chemotaxis receptor methyltransferase CheR, N-terminal domain"/>
    <property type="match status" value="1"/>
</dbReference>
<dbReference type="PRINTS" id="PR00996">
    <property type="entry name" value="CHERMTFRASE"/>
</dbReference>
<dbReference type="RefSeq" id="WP_120167000.1">
    <property type="nucleotide sequence ID" value="NZ_MCIB01000001.1"/>
</dbReference>
<dbReference type="InterPro" id="IPR022642">
    <property type="entry name" value="CheR_C"/>
</dbReference>
<proteinExistence type="predicted"/>
<dbReference type="Pfam" id="PF03705">
    <property type="entry name" value="CheR_N"/>
    <property type="match status" value="1"/>
</dbReference>
<dbReference type="SUPFAM" id="SSF47757">
    <property type="entry name" value="Chemotaxis receptor methyltransferase CheR, N-terminal domain"/>
    <property type="match status" value="1"/>
</dbReference>
<dbReference type="OrthoDB" id="9816309at2"/>
<name>A0A419TBD2_9FIRM</name>
<evidence type="ECO:0000256" key="1">
    <source>
        <dbReference type="ARBA" id="ARBA00001541"/>
    </source>
</evidence>
<evidence type="ECO:0000313" key="8">
    <source>
        <dbReference type="Proteomes" id="UP000284177"/>
    </source>
</evidence>
<dbReference type="GO" id="GO:0032259">
    <property type="term" value="P:methylation"/>
    <property type="evidence" value="ECO:0007669"/>
    <property type="project" value="UniProtKB-KW"/>
</dbReference>
<accession>A0A419TBD2</accession>
<evidence type="ECO:0000313" key="7">
    <source>
        <dbReference type="EMBL" id="RKD34771.1"/>
    </source>
</evidence>
<feature type="domain" description="CheR-type methyltransferase" evidence="6">
    <location>
        <begin position="1"/>
        <end position="258"/>
    </location>
</feature>
<dbReference type="PANTHER" id="PTHR24422">
    <property type="entry name" value="CHEMOTAXIS PROTEIN METHYLTRANSFERASE"/>
    <property type="match status" value="1"/>
</dbReference>
<keyword evidence="5" id="KW-0949">S-adenosyl-L-methionine</keyword>
<sequence length="258" mass="30665">MDKYEVFKKQIYKLTNIDLGSYKEKQMKRRINSLIKRNNFRNYDNYFKALKNDNNLLDEFLNYLTINVSEFFRNPEQWKVLEDYILPKLIKSKGKNIKVWSSACSTGEEPYTLVMILSKYLNLQDVKVLATDIDNNAINNAKVGVYDEKSLKNVPSNFKSKYFTKLGRKFKIDNSIKQCVKFKKHNLLEDDYPTNLDLIICRNVMIYFTEEAKNKLYKKFNKSLADDGIFFVGSTEQIILPERYNFRPIKTFFYKKVK</sequence>
<dbReference type="Pfam" id="PF01739">
    <property type="entry name" value="CheR"/>
    <property type="match status" value="1"/>
</dbReference>
<dbReference type="InterPro" id="IPR000780">
    <property type="entry name" value="CheR_MeTrfase"/>
</dbReference>
<dbReference type="SUPFAM" id="SSF53335">
    <property type="entry name" value="S-adenosyl-L-methionine-dependent methyltransferases"/>
    <property type="match status" value="1"/>
</dbReference>
<dbReference type="EC" id="2.1.1.80" evidence="2"/>
<keyword evidence="8" id="KW-1185">Reference proteome</keyword>
<dbReference type="PROSITE" id="PS50123">
    <property type="entry name" value="CHER"/>
    <property type="match status" value="1"/>
</dbReference>
<comment type="caution">
    <text evidence="7">The sequence shown here is derived from an EMBL/GenBank/DDBJ whole genome shotgun (WGS) entry which is preliminary data.</text>
</comment>
<dbReference type="InterPro" id="IPR022641">
    <property type="entry name" value="CheR_N"/>
</dbReference>
<reference evidence="7 8" key="1">
    <citation type="submission" date="2016-08" db="EMBL/GenBank/DDBJ databases">
        <title>Novel Firmicutes and Novel Genomes.</title>
        <authorList>
            <person name="Poppleton D.I."/>
            <person name="Gribaldo S."/>
        </authorList>
    </citation>
    <scope>NUCLEOTIDE SEQUENCE [LARGE SCALE GENOMIC DNA]</scope>
    <source>
        <strain evidence="7 8">CTT3</strain>
    </source>
</reference>
<dbReference type="GO" id="GO:0008983">
    <property type="term" value="F:protein-glutamate O-methyltransferase activity"/>
    <property type="evidence" value="ECO:0007669"/>
    <property type="project" value="UniProtKB-EC"/>
</dbReference>
<dbReference type="SMART" id="SM00138">
    <property type="entry name" value="MeTrc"/>
    <property type="match status" value="1"/>
</dbReference>
<keyword evidence="4" id="KW-0808">Transferase</keyword>
<dbReference type="EMBL" id="MCIB01000001">
    <property type="protein sequence ID" value="RKD34771.1"/>
    <property type="molecule type" value="Genomic_DNA"/>
</dbReference>
<dbReference type="Gene3D" id="3.40.50.150">
    <property type="entry name" value="Vaccinia Virus protein VP39"/>
    <property type="match status" value="1"/>
</dbReference>
<evidence type="ECO:0000256" key="3">
    <source>
        <dbReference type="ARBA" id="ARBA00022603"/>
    </source>
</evidence>
<dbReference type="InterPro" id="IPR050903">
    <property type="entry name" value="Bact_Chemotaxis_MeTrfase"/>
</dbReference>